<protein>
    <submittedName>
        <fullName evidence="2">Uncharacterized protein LOC106511395</fullName>
    </submittedName>
</protein>
<evidence type="ECO:0000313" key="1">
    <source>
        <dbReference type="Proteomes" id="UP000192220"/>
    </source>
</evidence>
<dbReference type="AlphaFoldDB" id="A0A2I4AJF7"/>
<evidence type="ECO:0000313" key="2">
    <source>
        <dbReference type="RefSeq" id="XP_013855611.1"/>
    </source>
</evidence>
<dbReference type="GeneID" id="106511395"/>
<dbReference type="Proteomes" id="UP000192220">
    <property type="component" value="Unplaced"/>
</dbReference>
<organism evidence="1 2">
    <name type="scientific">Austrofundulus limnaeus</name>
    <name type="common">Annual killifish</name>
    <dbReference type="NCBI Taxonomy" id="52670"/>
    <lineage>
        <taxon>Eukaryota</taxon>
        <taxon>Metazoa</taxon>
        <taxon>Chordata</taxon>
        <taxon>Craniata</taxon>
        <taxon>Vertebrata</taxon>
        <taxon>Euteleostomi</taxon>
        <taxon>Actinopterygii</taxon>
        <taxon>Neopterygii</taxon>
        <taxon>Teleostei</taxon>
        <taxon>Neoteleostei</taxon>
        <taxon>Acanthomorphata</taxon>
        <taxon>Ovalentaria</taxon>
        <taxon>Atherinomorphae</taxon>
        <taxon>Cyprinodontiformes</taxon>
        <taxon>Rivulidae</taxon>
        <taxon>Austrofundulus</taxon>
    </lineage>
</organism>
<keyword evidence="1" id="KW-1185">Reference proteome</keyword>
<name>A0A2I4AJF7_AUSLI</name>
<dbReference type="KEGG" id="alim:106511395"/>
<dbReference type="RefSeq" id="XP_013855611.1">
    <property type="nucleotide sequence ID" value="XM_014000157.1"/>
</dbReference>
<dbReference type="InParanoid" id="A0A2I4AJF7"/>
<proteinExistence type="predicted"/>
<feature type="non-terminal residue" evidence="2">
    <location>
        <position position="260"/>
    </location>
</feature>
<sequence>MRHLRLPESMNAYVEKFRIFYHRPTGTPKMAESNMARISRVKSFLYYMSIGQKKITDWKFLMNLPRLNQWLQDITNSGKTITTVRYYIHNMVEFIDFMLGSNPPHSKLTHEQAREIRMFLEKARRNTSRDITIHSNRVKHDKMMKIPSIASIETCLKLAPAKIEELLGELELNSSRTGTSTPKAYMAKGYVYACYKLVYVAHVRGAPGAQTAKGYVNACYRLVYAVLLAPKRLRAQTAKGYVYACYRPMYAELLEPKRLR</sequence>
<accession>A0A2I4AJF7</accession>
<reference evidence="2" key="1">
    <citation type="submission" date="2025-08" db="UniProtKB">
        <authorList>
            <consortium name="RefSeq"/>
        </authorList>
    </citation>
    <scope>IDENTIFICATION</scope>
    <source>
        <strain evidence="2">Quisiro</strain>
        <tissue evidence="2">Liver</tissue>
    </source>
</reference>
<dbReference type="OrthoDB" id="8447672at2759"/>
<gene>
    <name evidence="2" type="primary">LOC106511395</name>
</gene>